<organism evidence="4 5">
    <name type="scientific">Thermobifida halotolerans</name>
    <dbReference type="NCBI Taxonomy" id="483545"/>
    <lineage>
        <taxon>Bacteria</taxon>
        <taxon>Bacillati</taxon>
        <taxon>Actinomycetota</taxon>
        <taxon>Actinomycetes</taxon>
        <taxon>Streptosporangiales</taxon>
        <taxon>Nocardiopsidaceae</taxon>
        <taxon>Thermobifida</taxon>
    </lineage>
</organism>
<dbReference type="SMART" id="SM00327">
    <property type="entry name" value="VWA"/>
    <property type="match status" value="1"/>
</dbReference>
<dbReference type="Proteomes" id="UP000265719">
    <property type="component" value="Chromosome"/>
</dbReference>
<evidence type="ECO:0000313" key="5">
    <source>
        <dbReference type="Proteomes" id="UP000265719"/>
    </source>
</evidence>
<dbReference type="RefSeq" id="WP_068688655.1">
    <property type="nucleotide sequence ID" value="NZ_CP063196.1"/>
</dbReference>
<feature type="compositionally biased region" description="Basic and acidic residues" evidence="1">
    <location>
        <begin position="7"/>
        <end position="18"/>
    </location>
</feature>
<feature type="transmembrane region" description="Helical" evidence="2">
    <location>
        <begin position="31"/>
        <end position="53"/>
    </location>
</feature>
<protein>
    <submittedName>
        <fullName evidence="4">VWA domain-containing protein</fullName>
    </submittedName>
</protein>
<evidence type="ECO:0000256" key="1">
    <source>
        <dbReference type="SAM" id="MobiDB-lite"/>
    </source>
</evidence>
<name>A0AA97LTW7_9ACTN</name>
<dbReference type="PROSITE" id="PS50234">
    <property type="entry name" value="VWFA"/>
    <property type="match status" value="1"/>
</dbReference>
<dbReference type="SUPFAM" id="SSF53300">
    <property type="entry name" value="vWA-like"/>
    <property type="match status" value="1"/>
</dbReference>
<keyword evidence="5" id="KW-1185">Reference proteome</keyword>
<dbReference type="SUPFAM" id="SSF53850">
    <property type="entry name" value="Periplasmic binding protein-like II"/>
    <property type="match status" value="1"/>
</dbReference>
<keyword evidence="2" id="KW-1133">Transmembrane helix</keyword>
<dbReference type="KEGG" id="thao:NI17_014110"/>
<dbReference type="Pfam" id="PF13531">
    <property type="entry name" value="SBP_bac_11"/>
    <property type="match status" value="1"/>
</dbReference>
<accession>A0AA97LTW7</accession>
<keyword evidence="2" id="KW-0472">Membrane</keyword>
<dbReference type="Gene3D" id="3.40.50.410">
    <property type="entry name" value="von Willebrand factor, type A domain"/>
    <property type="match status" value="1"/>
</dbReference>
<gene>
    <name evidence="4" type="ORF">NI17_014110</name>
</gene>
<dbReference type="InterPro" id="IPR002035">
    <property type="entry name" value="VWF_A"/>
</dbReference>
<evidence type="ECO:0000259" key="3">
    <source>
        <dbReference type="PROSITE" id="PS50234"/>
    </source>
</evidence>
<dbReference type="AlphaFoldDB" id="A0AA97LTW7"/>
<sequence>MGRHRGTSADDHVSEPRRRASRRRRRGTGRALAAFAAALAILVGLGVTGYFVLDGRSGCEDTPLQVAAAPEIAPVLTHLAADFNSGEHTGGRCATVEVRGVDSADVAYSMTGAGPTTGGADSQVWIPDSTLWVKVVQRDADDNAVVSTGTSVARSPLVLVTTAGNAADAETPLSWDNLVQTEALAGQESLPYQVHVVDPVNSSSGLATLALVSNAIGDEEAAQTRFIAALQGLQKSVAADEEAALTVLGETADSEEKAPLLVLSEQAAWRHSTEGSGPGTSVVYPEGGTYTLDYPYVLRTDDPEVQLAAERFRAFLTGQEAQQAIRADGFRSTDDTIDPTVLTEDLGFRSEHPGELPVPSDQATRSLIQAWNQLKLGTRLLTVVDISGSMAEFVPGTGLTRMQVTSAAATQGLTLFPPDAEMGLWEFSVRLDGDLDHRETVPIRPLDTEVDGGTQHEVLTAALTGLQPKPDGDTGLYDTILAAYQEMTETYRADRVNTLLVLTDGNNDDDDSISLEDLLVRLEETYLPDRPVSIIAISFGPDVDPEPLERIAEATNGAAYATEDPTEIGEIFLSVFALRISDQEG</sequence>
<keyword evidence="2" id="KW-0812">Transmembrane</keyword>
<feature type="region of interest" description="Disordered" evidence="1">
    <location>
        <begin position="1"/>
        <end position="26"/>
    </location>
</feature>
<proteinExistence type="predicted"/>
<evidence type="ECO:0000313" key="4">
    <source>
        <dbReference type="EMBL" id="UOE17992.1"/>
    </source>
</evidence>
<dbReference type="Pfam" id="PF00092">
    <property type="entry name" value="VWA"/>
    <property type="match status" value="1"/>
</dbReference>
<reference evidence="4" key="1">
    <citation type="submission" date="2020-10" db="EMBL/GenBank/DDBJ databases">
        <title>De novo genome project of the cellulose decomposer Thermobifida halotolerans type strain.</title>
        <authorList>
            <person name="Nagy I."/>
            <person name="Horvath B."/>
            <person name="Kukolya J."/>
            <person name="Nagy I."/>
            <person name="Orsini M."/>
        </authorList>
    </citation>
    <scope>NUCLEOTIDE SEQUENCE</scope>
    <source>
        <strain evidence="4">DSM 44931</strain>
    </source>
</reference>
<evidence type="ECO:0000256" key="2">
    <source>
        <dbReference type="SAM" id="Phobius"/>
    </source>
</evidence>
<dbReference type="InterPro" id="IPR036465">
    <property type="entry name" value="vWFA_dom_sf"/>
</dbReference>
<dbReference type="EMBL" id="CP063196">
    <property type="protein sequence ID" value="UOE17992.1"/>
    <property type="molecule type" value="Genomic_DNA"/>
</dbReference>
<dbReference type="Gene3D" id="3.40.190.10">
    <property type="entry name" value="Periplasmic binding protein-like II"/>
    <property type="match status" value="2"/>
</dbReference>
<feature type="domain" description="VWFA" evidence="3">
    <location>
        <begin position="379"/>
        <end position="575"/>
    </location>
</feature>